<dbReference type="EMBL" id="KX349324">
    <property type="protein sequence ID" value="AOO18872.1"/>
    <property type="molecule type" value="Genomic_DNA"/>
</dbReference>
<proteinExistence type="predicted"/>
<gene>
    <name evidence="1" type="ORF">W1120610_166</name>
</gene>
<protein>
    <submittedName>
        <fullName evidence="1">Uncharacterized protein</fullName>
    </submittedName>
</protein>
<organism evidence="1 2">
    <name type="scientific">Cyanophage S-RIM12</name>
    <dbReference type="NCBI Taxonomy" id="1278402"/>
    <lineage>
        <taxon>Viruses</taxon>
        <taxon>Duplodnaviria</taxon>
        <taxon>Heunggongvirae</taxon>
        <taxon>Uroviricota</taxon>
        <taxon>Caudoviricetes</taxon>
        <taxon>Pantevenvirales</taxon>
        <taxon>Kyanoviridae</taxon>
        <taxon>Brizovirus</taxon>
        <taxon>Brizovirus syn33</taxon>
    </lineage>
</organism>
<evidence type="ECO:0000313" key="2">
    <source>
        <dbReference type="Proteomes" id="UP000225157"/>
    </source>
</evidence>
<accession>A0A1D7SZE5</accession>
<name>A0A1D7SZE5_9CAUD</name>
<dbReference type="Proteomes" id="UP000225157">
    <property type="component" value="Segment"/>
</dbReference>
<evidence type="ECO:0000313" key="1">
    <source>
        <dbReference type="EMBL" id="AOO18872.1"/>
    </source>
</evidence>
<reference evidence="1 2" key="1">
    <citation type="journal article" date="2016" name="Environ. Microbiol.">
        <title>Genomic diversification of marine cyanophages into stable ecotypes.</title>
        <authorList>
            <person name="Marston M.F."/>
            <person name="Martiny J.B."/>
        </authorList>
    </citation>
    <scope>NUCLEOTIDE SEQUENCE [LARGE SCALE GENOMIC DNA]</scope>
    <source>
        <strain evidence="1">W1_12_0610</strain>
    </source>
</reference>
<sequence>MTVASDLKDNLDKVFKESYSLEKFFKSVSASGDREIDTWDSSSTEMVKTPSASGAKLILVPRIKVKTERNWLRGKIKEFCEENQEVIINNIREVLKLEGIYEWKFFEDVIAGTGLKSFIITGTVEGKSRPTITIAFQSKGLSNGAGGKREDPHELMTACLILSKTKIDLNTINGKKDGERYGTYKAIVDKLATIAPKIVGAAGLAGFYIDPKTKEEPDLINLAKAVSVSNYVINLIGNAKVDAVWQTGTKWAQEIKKYDVGPSTIKNYNSSDIIVKFTTAGKNGATHYWGLSLKKAGISDPEPTLLNKPAFGSKGFIQQKIKPADSKKVEDAKKKFFVGALKIKTGATTIKNKKIDSMPIKEVLKNANNLFTDTKEKSEMLTGQGKYQPNKNIYFEAMHKAFMKFDNNREFFEEFLDTIFKINLQTYVQDASFHFSLITGRGDYKDGKILEVVAPSEKEGRTTSEVFRLIFGDSDNTQFRLIPNRTNTSDVKKMAFEEGATAAKLFYEMAIGPKGREHSIVMLEVRYKGALTSEPQFQVFMSTKKNGFSDLYKAYVKKNKIERW</sequence>